<keyword evidence="4" id="KW-1185">Reference proteome</keyword>
<organism evidence="3 4">
    <name type="scientific">Acorus calamus</name>
    <name type="common">Sweet flag</name>
    <dbReference type="NCBI Taxonomy" id="4465"/>
    <lineage>
        <taxon>Eukaryota</taxon>
        <taxon>Viridiplantae</taxon>
        <taxon>Streptophyta</taxon>
        <taxon>Embryophyta</taxon>
        <taxon>Tracheophyta</taxon>
        <taxon>Spermatophyta</taxon>
        <taxon>Magnoliopsida</taxon>
        <taxon>Liliopsida</taxon>
        <taxon>Acoraceae</taxon>
        <taxon>Acorus</taxon>
    </lineage>
</organism>
<feature type="region of interest" description="Disordered" evidence="1">
    <location>
        <begin position="1"/>
        <end position="46"/>
    </location>
</feature>
<feature type="compositionally biased region" description="Basic and acidic residues" evidence="1">
    <location>
        <begin position="558"/>
        <end position="573"/>
    </location>
</feature>
<dbReference type="PANTHER" id="PTHR31286:SF180">
    <property type="entry name" value="OS10G0362600 PROTEIN"/>
    <property type="match status" value="1"/>
</dbReference>
<dbReference type="AlphaFoldDB" id="A0AAV9EA56"/>
<proteinExistence type="predicted"/>
<reference evidence="3" key="1">
    <citation type="journal article" date="2023" name="Nat. Commun.">
        <title>Diploid and tetraploid genomes of Acorus and the evolution of monocots.</title>
        <authorList>
            <person name="Ma L."/>
            <person name="Liu K.W."/>
            <person name="Li Z."/>
            <person name="Hsiao Y.Y."/>
            <person name="Qi Y."/>
            <person name="Fu T."/>
            <person name="Tang G.D."/>
            <person name="Zhang D."/>
            <person name="Sun W.H."/>
            <person name="Liu D.K."/>
            <person name="Li Y."/>
            <person name="Chen G.Z."/>
            <person name="Liu X.D."/>
            <person name="Liao X.Y."/>
            <person name="Jiang Y.T."/>
            <person name="Yu X."/>
            <person name="Hao Y."/>
            <person name="Huang J."/>
            <person name="Zhao X.W."/>
            <person name="Ke S."/>
            <person name="Chen Y.Y."/>
            <person name="Wu W.L."/>
            <person name="Hsu J.L."/>
            <person name="Lin Y.F."/>
            <person name="Huang M.D."/>
            <person name="Li C.Y."/>
            <person name="Huang L."/>
            <person name="Wang Z.W."/>
            <person name="Zhao X."/>
            <person name="Zhong W.Y."/>
            <person name="Peng D.H."/>
            <person name="Ahmad S."/>
            <person name="Lan S."/>
            <person name="Zhang J.S."/>
            <person name="Tsai W.C."/>
            <person name="Van de Peer Y."/>
            <person name="Liu Z.J."/>
        </authorList>
    </citation>
    <scope>NUCLEOTIDE SEQUENCE</scope>
    <source>
        <strain evidence="3">CP</strain>
    </source>
</reference>
<reference evidence="3" key="2">
    <citation type="submission" date="2023-06" db="EMBL/GenBank/DDBJ databases">
        <authorList>
            <person name="Ma L."/>
            <person name="Liu K.-W."/>
            <person name="Li Z."/>
            <person name="Hsiao Y.-Y."/>
            <person name="Qi Y."/>
            <person name="Fu T."/>
            <person name="Tang G."/>
            <person name="Zhang D."/>
            <person name="Sun W.-H."/>
            <person name="Liu D.-K."/>
            <person name="Li Y."/>
            <person name="Chen G.-Z."/>
            <person name="Liu X.-D."/>
            <person name="Liao X.-Y."/>
            <person name="Jiang Y.-T."/>
            <person name="Yu X."/>
            <person name="Hao Y."/>
            <person name="Huang J."/>
            <person name="Zhao X.-W."/>
            <person name="Ke S."/>
            <person name="Chen Y.-Y."/>
            <person name="Wu W.-L."/>
            <person name="Hsu J.-L."/>
            <person name="Lin Y.-F."/>
            <person name="Huang M.-D."/>
            <person name="Li C.-Y."/>
            <person name="Huang L."/>
            <person name="Wang Z.-W."/>
            <person name="Zhao X."/>
            <person name="Zhong W.-Y."/>
            <person name="Peng D.-H."/>
            <person name="Ahmad S."/>
            <person name="Lan S."/>
            <person name="Zhang J.-S."/>
            <person name="Tsai W.-C."/>
            <person name="Van De Peer Y."/>
            <person name="Liu Z.-J."/>
        </authorList>
    </citation>
    <scope>NUCLEOTIDE SEQUENCE</scope>
    <source>
        <strain evidence="3">CP</strain>
        <tissue evidence="3">Leaves</tissue>
    </source>
</reference>
<feature type="region of interest" description="Disordered" evidence="1">
    <location>
        <begin position="535"/>
        <end position="573"/>
    </location>
</feature>
<dbReference type="InterPro" id="IPR025558">
    <property type="entry name" value="DUF4283"/>
</dbReference>
<evidence type="ECO:0000313" key="3">
    <source>
        <dbReference type="EMBL" id="KAK1309974.1"/>
    </source>
</evidence>
<gene>
    <name evidence="3" type="ORF">QJS10_CPA08g00991</name>
</gene>
<dbReference type="InterPro" id="IPR040256">
    <property type="entry name" value="At4g02000-like"/>
</dbReference>
<comment type="caution">
    <text evidence="3">The sequence shown here is derived from an EMBL/GenBank/DDBJ whole genome shotgun (WGS) entry which is preliminary data.</text>
</comment>
<dbReference type="EMBL" id="JAUJYO010000008">
    <property type="protein sequence ID" value="KAK1309974.1"/>
    <property type="molecule type" value="Genomic_DNA"/>
</dbReference>
<feature type="domain" description="DUF4283" evidence="2">
    <location>
        <begin position="174"/>
        <end position="256"/>
    </location>
</feature>
<protein>
    <recommendedName>
        <fullName evidence="2">DUF4283 domain-containing protein</fullName>
    </recommendedName>
</protein>
<feature type="compositionally biased region" description="Polar residues" evidence="1">
    <location>
        <begin position="612"/>
        <end position="632"/>
    </location>
</feature>
<dbReference type="Pfam" id="PF14111">
    <property type="entry name" value="DUF4283"/>
    <property type="match status" value="1"/>
</dbReference>
<dbReference type="PANTHER" id="PTHR31286">
    <property type="entry name" value="GLYCINE-RICH CELL WALL STRUCTURAL PROTEIN 1.8-LIKE"/>
    <property type="match status" value="1"/>
</dbReference>
<evidence type="ECO:0000259" key="2">
    <source>
        <dbReference type="Pfam" id="PF14111"/>
    </source>
</evidence>
<dbReference type="Proteomes" id="UP001180020">
    <property type="component" value="Unassembled WGS sequence"/>
</dbReference>
<name>A0AAV9EA56_ACOCL</name>
<sequence>MAPDSGPVPSEGKPSPPLNDPSLVARSVPEPSLSTRPPPPRGGTIDSIFQAFNMKSKAFPLDPSICTTSSSIPSPSPIPSPGSSMPPLIPSIPLPPGGGTYANPTRGQTTQRKQRKVLHVPPPSTTQHIQSWGSLFSAGIPPPKIGSLRYIEPSTDGQNVVAALNPSTYEKNVKRWDQAVVGYVIGKIPVYIPFLQFLKRLWKPKGEIKLLLHGNGFFTVRFDLFEDLNSVLEGGPWTMDHRPFILRRWTPNVRMEQGRLSSIPVWIRLPNLPLHLWEEECLSRIGSVIGVPLYADSATLKCSRASYARICVEVQASTALPDSVLVDIAPGHRELFKVDYDWKPIACNHCQTFGHDDACCILKPTANESGLAVKEDKTIPKAVQAKGKEKIGDQWQWKEVQRNPTKQGNKLLADAIKACPSPSSSINRGISSPNQFTALQETTGTLALNPESEEIEAHHEKDALNHSAHDLSSGHAVNPTLTSTSCSLSIKGPILDLVEHVSQGDITRQATGEIFSNPKGTDTVQTEERIVIDLSPLEEDGKEQHLTTSVSANGAKTPEADRTNDTKPVEKEVPNSVAPIVQQGFRTGKQCSNSFSTKPKKKGKKPTIITGNQEVITPLEDSNVQRISTRSHTPMGGGG</sequence>
<evidence type="ECO:0000313" key="4">
    <source>
        <dbReference type="Proteomes" id="UP001180020"/>
    </source>
</evidence>
<feature type="region of interest" description="Disordered" evidence="1">
    <location>
        <begin position="588"/>
        <end position="639"/>
    </location>
</feature>
<evidence type="ECO:0000256" key="1">
    <source>
        <dbReference type="SAM" id="MobiDB-lite"/>
    </source>
</evidence>
<accession>A0AAV9EA56</accession>